<dbReference type="AlphaFoldDB" id="A0AAV5RSI2"/>
<proteinExistence type="predicted"/>
<dbReference type="Proteomes" id="UP001377567">
    <property type="component" value="Unassembled WGS sequence"/>
</dbReference>
<dbReference type="InterPro" id="IPR036291">
    <property type="entry name" value="NAD(P)-bd_dom_sf"/>
</dbReference>
<gene>
    <name evidence="1" type="ORF">DAKH74_002930</name>
</gene>
<sequence>MVIRNIIYQVLQQAEDILGARKRLQPQTDIVVILGGTSTLFGQRLCQLLVHKFKTTLVNVDRHDDPSLHNGGPYYFFQCDFSKRESVNGALKSLKRKGLRYTVLINNLNEYMDSAEGNDTFQYCTSVFNAHLINVMIFTRTFVTQLVRPVDDIYIINVTRYQDTKIGGPKYATYHQLAQAGLIQYHDGLSSELQLKEINNGNDYKSLLVHIPMDNNRREEEYACQVLEMLQEGRKGVQYIGANSFGIIMPYYWINCVRDFYTLCRSE</sequence>
<accession>A0AAV5RSI2</accession>
<reference evidence="1 2" key="1">
    <citation type="journal article" date="2023" name="Elife">
        <title>Identification of key yeast species and microbe-microbe interactions impacting larval growth of Drosophila in the wild.</title>
        <authorList>
            <person name="Mure A."/>
            <person name="Sugiura Y."/>
            <person name="Maeda R."/>
            <person name="Honda K."/>
            <person name="Sakurai N."/>
            <person name="Takahashi Y."/>
            <person name="Watada M."/>
            <person name="Katoh T."/>
            <person name="Gotoh A."/>
            <person name="Gotoh Y."/>
            <person name="Taniguchi I."/>
            <person name="Nakamura K."/>
            <person name="Hayashi T."/>
            <person name="Katayama T."/>
            <person name="Uemura T."/>
            <person name="Hattori Y."/>
        </authorList>
    </citation>
    <scope>NUCLEOTIDE SEQUENCE [LARGE SCALE GENOMIC DNA]</scope>
    <source>
        <strain evidence="1 2">KH-74</strain>
    </source>
</reference>
<evidence type="ECO:0000313" key="2">
    <source>
        <dbReference type="Proteomes" id="UP001377567"/>
    </source>
</evidence>
<comment type="caution">
    <text evidence="1">The sequence shown here is derived from an EMBL/GenBank/DDBJ whole genome shotgun (WGS) entry which is preliminary data.</text>
</comment>
<keyword evidence="2" id="KW-1185">Reference proteome</keyword>
<dbReference type="Gene3D" id="3.40.50.720">
    <property type="entry name" value="NAD(P)-binding Rossmann-like Domain"/>
    <property type="match status" value="1"/>
</dbReference>
<name>A0AAV5RSI2_MAUHU</name>
<organism evidence="1 2">
    <name type="scientific">Maudiozyma humilis</name>
    <name type="common">Sour dough yeast</name>
    <name type="synonym">Kazachstania humilis</name>
    <dbReference type="NCBI Taxonomy" id="51915"/>
    <lineage>
        <taxon>Eukaryota</taxon>
        <taxon>Fungi</taxon>
        <taxon>Dikarya</taxon>
        <taxon>Ascomycota</taxon>
        <taxon>Saccharomycotina</taxon>
        <taxon>Saccharomycetes</taxon>
        <taxon>Saccharomycetales</taxon>
        <taxon>Saccharomycetaceae</taxon>
        <taxon>Maudiozyma</taxon>
    </lineage>
</organism>
<dbReference type="SUPFAM" id="SSF51735">
    <property type="entry name" value="NAD(P)-binding Rossmann-fold domains"/>
    <property type="match status" value="1"/>
</dbReference>
<evidence type="ECO:0000313" key="1">
    <source>
        <dbReference type="EMBL" id="GMM53677.1"/>
    </source>
</evidence>
<protein>
    <submittedName>
        <fullName evidence="1">Srl4 protein</fullName>
    </submittedName>
</protein>
<dbReference type="EMBL" id="BTGD01000001">
    <property type="protein sequence ID" value="GMM53677.1"/>
    <property type="molecule type" value="Genomic_DNA"/>
</dbReference>